<evidence type="ECO:0000313" key="2">
    <source>
        <dbReference type="EMBL" id="MXU93399.1"/>
    </source>
</evidence>
<dbReference type="EMBL" id="GIFC01011316">
    <property type="protein sequence ID" value="MXU93399.1"/>
    <property type="molecule type" value="Transcribed_RNA"/>
</dbReference>
<accession>A0A6B0UUI2</accession>
<organism evidence="2">
    <name type="scientific">Ixodes ricinus</name>
    <name type="common">Common tick</name>
    <name type="synonym">Acarus ricinus</name>
    <dbReference type="NCBI Taxonomy" id="34613"/>
    <lineage>
        <taxon>Eukaryota</taxon>
        <taxon>Metazoa</taxon>
        <taxon>Ecdysozoa</taxon>
        <taxon>Arthropoda</taxon>
        <taxon>Chelicerata</taxon>
        <taxon>Arachnida</taxon>
        <taxon>Acari</taxon>
        <taxon>Parasitiformes</taxon>
        <taxon>Ixodida</taxon>
        <taxon>Ixodoidea</taxon>
        <taxon>Ixodidae</taxon>
        <taxon>Ixodinae</taxon>
        <taxon>Ixodes</taxon>
    </lineage>
</organism>
<reference evidence="2" key="1">
    <citation type="submission" date="2019-12" db="EMBL/GenBank/DDBJ databases">
        <title>An insight into the sialome of adult female Ixodes ricinus ticks feeding for 6 days.</title>
        <authorList>
            <person name="Perner J."/>
            <person name="Ribeiro J.M.C."/>
        </authorList>
    </citation>
    <scope>NUCLEOTIDE SEQUENCE</scope>
    <source>
        <strain evidence="2">Semi-engorged</strain>
        <tissue evidence="2">Salivary glands</tissue>
    </source>
</reference>
<evidence type="ECO:0000256" key="1">
    <source>
        <dbReference type="SAM" id="MobiDB-lite"/>
    </source>
</evidence>
<dbReference type="AlphaFoldDB" id="A0A6B0UUI2"/>
<protein>
    <submittedName>
        <fullName evidence="2">Uncharacterized protein</fullName>
    </submittedName>
</protein>
<feature type="region of interest" description="Disordered" evidence="1">
    <location>
        <begin position="116"/>
        <end position="145"/>
    </location>
</feature>
<proteinExistence type="predicted"/>
<name>A0A6B0UUI2_IXORI</name>
<sequence>MGTEVGAVFVIVPIPTSFRLVAGQPAPGMRGVELLPGHGEPADWPGGQAVGHVDVRPQSPRSFLHREPPQGAHQVLPLRLPLRGTQLPRHREHCIQDWRQAAQGILVAVRERSAGRLHPPGSGGRVPLHPSHHHFQNFPTGCHAH</sequence>